<accession>A0AA42MCX8</accession>
<proteinExistence type="predicted"/>
<evidence type="ECO:0000313" key="2">
    <source>
        <dbReference type="EMBL" id="MDH0828042.1"/>
    </source>
</evidence>
<evidence type="ECO:0000313" key="3">
    <source>
        <dbReference type="Proteomes" id="UP001160116"/>
    </source>
</evidence>
<dbReference type="RefSeq" id="WP_279679445.1">
    <property type="nucleotide sequence ID" value="NZ_JAOCCL010000080.1"/>
</dbReference>
<name>A0AA42MCX8_ACIJO</name>
<reference evidence="2" key="1">
    <citation type="submission" date="2022-09" db="EMBL/GenBank/DDBJ databases">
        <title>Intensive care unit water sources are persistently colonized with multi-drug resistant bacteria and are the site of extensive horizontal gene transfer of antibiotic resistance genes.</title>
        <authorList>
            <person name="Diorio-Toth L."/>
        </authorList>
    </citation>
    <scope>NUCLEOTIDE SEQUENCE</scope>
    <source>
        <strain evidence="2">GD03885</strain>
    </source>
</reference>
<protein>
    <submittedName>
        <fullName evidence="2">Uncharacterized protein</fullName>
    </submittedName>
</protein>
<evidence type="ECO:0000256" key="1">
    <source>
        <dbReference type="SAM" id="Coils"/>
    </source>
</evidence>
<keyword evidence="1" id="KW-0175">Coiled coil</keyword>
<dbReference type="AlphaFoldDB" id="A0AA42MCX8"/>
<dbReference type="Proteomes" id="UP001160116">
    <property type="component" value="Unassembled WGS sequence"/>
</dbReference>
<organism evidence="2 3">
    <name type="scientific">Acinetobacter johnsonii</name>
    <dbReference type="NCBI Taxonomy" id="40214"/>
    <lineage>
        <taxon>Bacteria</taxon>
        <taxon>Pseudomonadati</taxon>
        <taxon>Pseudomonadota</taxon>
        <taxon>Gammaproteobacteria</taxon>
        <taxon>Moraxellales</taxon>
        <taxon>Moraxellaceae</taxon>
        <taxon>Acinetobacter</taxon>
    </lineage>
</organism>
<gene>
    <name evidence="2" type="ORF">N5C97_16470</name>
</gene>
<comment type="caution">
    <text evidence="2">The sequence shown here is derived from an EMBL/GenBank/DDBJ whole genome shotgun (WGS) entry which is preliminary data.</text>
</comment>
<feature type="coiled-coil region" evidence="1">
    <location>
        <begin position="609"/>
        <end position="636"/>
    </location>
</feature>
<sequence>MTNISFEIQDMIYSLKRLIFVNSANHGFSELVLDQHLAMYGRNNGGKTASLASTKLVLFPETNFSDCKSKFRFEGKGNKVYDKDDSYDFYFPDSNSFIGLEVQNRRGIFCMILYRSSGYSYGRFFIPCEFNELQKYFFDRENKVVNPELTVELLEKLCRQYKGHRTTDKTPTSELISLMYGDYGKFDGLYCIVPLKDSNKTSVEAFRNIYHLAFDSGTSEIETLPSAIATLIEMNRTHSKQAVGVDFNKSIMEFNQLTEDKKQLTKLENIKPDYDHIKSEFDVLIERCKSYSIDFIQLKHQLDANNEYYGKLGNTLQDQIKEAESAWKIPNEQHKALNSTFQQTTGKKDYCERELKKIDADIYQIEVMLTQDYKEHQPQEVLDLLNEHLSLKQDELKSYASKEDTRNFLTQAIDQLRGKENRLKSYQEILNDSSALTFNKFSQSTKDVFNTLNSQFSKLKIELSDHEIAKFEDFASLFSVDYDNRKMMLKEVLISKFSPYDVQATLNKIRSEVEPLIQEISDLNKSITNSRNILTIYEDNKLLEAKMNEVNKDITKTNNIIKLLKNYDTNKGNLKVKQAEFDSYCIELIKMQDELNKLEQLKNDNYQIFRQLESKLNNLQNNISKLQRMNALYKRAELFNLHLPSTIVGEIPEIEIDFELKESLATEIIDQASKIQSEKSKFSVEIKSLLEKINIDGIDPFQLIHNLFDYGHIIDRLNTTFNTLGLKLIQLRTNIKQHNSMISMQISEINDAHQLLELHIENINTKLNKKKISNLSNIRLKLELKANFTNLLNTITKHNTVSDNLADQTFYDELMEFFNKHKNPQGRIEMRNLIQSISYQYELNNQLTTKSQSGGTTSTIKAFVLSVLLNEIKIPHSQLKMPIIVDEISTLDQKNTTATIAQIGEQGFSIFCATPSYSYLVSKLVGNWVFLDKNTVKFAKVANCIYSILPEHVQHFGVAQNA</sequence>
<dbReference type="EMBL" id="JAOCCL010000080">
    <property type="protein sequence ID" value="MDH0828042.1"/>
    <property type="molecule type" value="Genomic_DNA"/>
</dbReference>